<feature type="region of interest" description="Disordered" evidence="1">
    <location>
        <begin position="436"/>
        <end position="486"/>
    </location>
</feature>
<dbReference type="EMBL" id="VJMJ01000204">
    <property type="protein sequence ID" value="KAF0726939.1"/>
    <property type="molecule type" value="Genomic_DNA"/>
</dbReference>
<organism evidence="2 3">
    <name type="scientific">Aphanomyces euteiches</name>
    <dbReference type="NCBI Taxonomy" id="100861"/>
    <lineage>
        <taxon>Eukaryota</taxon>
        <taxon>Sar</taxon>
        <taxon>Stramenopiles</taxon>
        <taxon>Oomycota</taxon>
        <taxon>Saprolegniomycetes</taxon>
        <taxon>Saprolegniales</taxon>
        <taxon>Verrucalvaceae</taxon>
        <taxon>Aphanomyces</taxon>
    </lineage>
</organism>
<reference evidence="2 3" key="1">
    <citation type="submission" date="2019-07" db="EMBL/GenBank/DDBJ databases">
        <title>Genomics analysis of Aphanomyces spp. identifies a new class of oomycete effector associated with host adaptation.</title>
        <authorList>
            <person name="Gaulin E."/>
        </authorList>
    </citation>
    <scope>NUCLEOTIDE SEQUENCE [LARGE SCALE GENOMIC DNA]</scope>
    <source>
        <strain evidence="2 3">ATCC 201684</strain>
    </source>
</reference>
<accession>A0A6G0WIA7</accession>
<proteinExistence type="predicted"/>
<gene>
    <name evidence="2" type="ORF">Ae201684_014930</name>
</gene>
<evidence type="ECO:0000313" key="3">
    <source>
        <dbReference type="Proteomes" id="UP000481153"/>
    </source>
</evidence>
<dbReference type="Proteomes" id="UP000481153">
    <property type="component" value="Unassembled WGS sequence"/>
</dbReference>
<dbReference type="AlphaFoldDB" id="A0A6G0WIA7"/>
<name>A0A6G0WIA7_9STRA</name>
<evidence type="ECO:0000313" key="2">
    <source>
        <dbReference type="EMBL" id="KAF0726939.1"/>
    </source>
</evidence>
<protein>
    <submittedName>
        <fullName evidence="2">Uncharacterized protein</fullName>
    </submittedName>
</protein>
<comment type="caution">
    <text evidence="2">The sequence shown here is derived from an EMBL/GenBank/DDBJ whole genome shotgun (WGS) entry which is preliminary data.</text>
</comment>
<dbReference type="VEuPathDB" id="FungiDB:AeMF1_003228"/>
<sequence>MTDSKKERHCLQTNEENKVKRLLADVMTLWQFENKGTPHKDVGKIKRNGNWNGLLDRFLEQEEYIISNPHLFSNRNTMKKNLARAAELLRDWKPHNQRSLADDYTVKRHANQVVHDLLVTPNAPHLPSTAWTAFGGICSNLFAGMRPDFGQNATLWVNKPLPALPHGREIAANWITSNMFSQIDMLMEHCLTPYTPNADCKTIQIPCQSSDLCQEEVSDVHLVHLRRQKSYHVTKYRQHAILLPFETAMKVAKGRYEKNIRANPPRQVFKTSDPRNPIALLKVGSKYAKRVSGPNQQHILMRQFEERNLYCALACCITSDECYPGADDATTKEWTSWTIVKARPDGNSTLIQIAVTTGLQRNGGPFMPYDNYPIDSMSDPNVQFDELIKNLRVHYTQEFAKDADRNSLRVVDLYRDFELPIEEQLCDAILNPTFLQPPETPISHRTPEPSDVTSQAASEDEDDRGHKRPRQESVGTDVDDEVESKRVMRDERGDVFAAVTYLHQNYYGKFSDDDLARVVTYMTKNSMSPTAFLALSPVPSLQAAWLRQRIAERP</sequence>
<keyword evidence="3" id="KW-1185">Reference proteome</keyword>
<evidence type="ECO:0000256" key="1">
    <source>
        <dbReference type="SAM" id="MobiDB-lite"/>
    </source>
</evidence>